<dbReference type="EMBL" id="CP106753">
    <property type="protein sequence ID" value="UXY13977.1"/>
    <property type="molecule type" value="Genomic_DNA"/>
</dbReference>
<evidence type="ECO:0000313" key="3">
    <source>
        <dbReference type="Proteomes" id="UP001061302"/>
    </source>
</evidence>
<keyword evidence="1" id="KW-1133">Transmembrane helix</keyword>
<evidence type="ECO:0000256" key="1">
    <source>
        <dbReference type="SAM" id="Phobius"/>
    </source>
</evidence>
<reference evidence="2" key="1">
    <citation type="submission" date="2022-10" db="EMBL/GenBank/DDBJ databases">
        <title>Chitiniphilus purpureus sp. nov., a novel chitin-degrading bacterium isolated from crawfish pond sediment.</title>
        <authorList>
            <person name="Li K."/>
        </authorList>
    </citation>
    <scope>NUCLEOTIDE SEQUENCE</scope>
    <source>
        <strain evidence="2">CD1</strain>
    </source>
</reference>
<feature type="transmembrane region" description="Helical" evidence="1">
    <location>
        <begin position="15"/>
        <end position="38"/>
    </location>
</feature>
<keyword evidence="1" id="KW-0812">Transmembrane</keyword>
<dbReference type="Pfam" id="PF05751">
    <property type="entry name" value="FixH"/>
    <property type="match status" value="1"/>
</dbReference>
<keyword evidence="1" id="KW-0472">Membrane</keyword>
<gene>
    <name evidence="2" type="ORF">N8I74_11655</name>
</gene>
<accession>A0ABY6DI24</accession>
<name>A0ABY6DI24_9NEIS</name>
<protein>
    <submittedName>
        <fullName evidence="2">FixH family protein</fullName>
    </submittedName>
</protein>
<dbReference type="RefSeq" id="WP_263123275.1">
    <property type="nucleotide sequence ID" value="NZ_CP106753.1"/>
</dbReference>
<keyword evidence="3" id="KW-1185">Reference proteome</keyword>
<proteinExistence type="predicted"/>
<organism evidence="2 3">
    <name type="scientific">Chitiniphilus purpureus</name>
    <dbReference type="NCBI Taxonomy" id="2981137"/>
    <lineage>
        <taxon>Bacteria</taxon>
        <taxon>Pseudomonadati</taxon>
        <taxon>Pseudomonadota</taxon>
        <taxon>Betaproteobacteria</taxon>
        <taxon>Neisseriales</taxon>
        <taxon>Chitinibacteraceae</taxon>
        <taxon>Chitiniphilus</taxon>
    </lineage>
</organism>
<evidence type="ECO:0000313" key="2">
    <source>
        <dbReference type="EMBL" id="UXY13977.1"/>
    </source>
</evidence>
<dbReference type="Proteomes" id="UP001061302">
    <property type="component" value="Chromosome"/>
</dbReference>
<dbReference type="InterPro" id="IPR008620">
    <property type="entry name" value="FixH"/>
</dbReference>
<sequence length="167" mass="18456">MPASPPAPPWYKSPWPWFLMSIPALAVVGGIVMLYLAITSNDGLVSDDYYKEGQAINEQLDRDRGAARLGLHAQVLLADNGKDLRVVLDRPTSAALRLKVVHPTRAGLDQTVALKRETERLYTATLAVPLTQPRWRVELADAAGTWRLTGVWQLDLLAPLELKPAVR</sequence>